<evidence type="ECO:0000256" key="10">
    <source>
        <dbReference type="RuleBase" id="RU003879"/>
    </source>
</evidence>
<proteinExistence type="inferred from homology"/>
<dbReference type="InterPro" id="IPR014168">
    <property type="entry name" value="Tol-Pal_TolR"/>
</dbReference>
<evidence type="ECO:0000256" key="1">
    <source>
        <dbReference type="ARBA" id="ARBA00004162"/>
    </source>
</evidence>
<evidence type="ECO:0000313" key="14">
    <source>
        <dbReference type="Proteomes" id="UP000322084"/>
    </source>
</evidence>
<evidence type="ECO:0000313" key="13">
    <source>
        <dbReference type="EMBL" id="GER02011.1"/>
    </source>
</evidence>
<dbReference type="PANTHER" id="PTHR30558:SF7">
    <property type="entry name" value="TOL-PAL SYSTEM PROTEIN TOLR"/>
    <property type="match status" value="1"/>
</dbReference>
<evidence type="ECO:0000256" key="6">
    <source>
        <dbReference type="ARBA" id="ARBA00022692"/>
    </source>
</evidence>
<dbReference type="GO" id="GO:0015031">
    <property type="term" value="P:protein transport"/>
    <property type="evidence" value="ECO:0007669"/>
    <property type="project" value="UniProtKB-KW"/>
</dbReference>
<keyword evidence="10" id="KW-0653">Protein transport</keyword>
<evidence type="ECO:0000256" key="8">
    <source>
        <dbReference type="ARBA" id="ARBA00023136"/>
    </source>
</evidence>
<keyword evidence="8 11" id="KW-0472">Membrane</keyword>
<evidence type="ECO:0000256" key="2">
    <source>
        <dbReference type="ARBA" id="ARBA00005811"/>
    </source>
</evidence>
<dbReference type="GO" id="GO:0005886">
    <property type="term" value="C:plasma membrane"/>
    <property type="evidence" value="ECO:0007669"/>
    <property type="project" value="UniProtKB-SubCell"/>
</dbReference>
<comment type="similarity">
    <text evidence="2 10">Belongs to the ExbD/TolR family.</text>
</comment>
<comment type="subcellular location">
    <subcellularLocation>
        <location evidence="1">Cell membrane</location>
        <topology evidence="1">Single-pass membrane protein</topology>
    </subcellularLocation>
    <subcellularLocation>
        <location evidence="10">Cell membrane</location>
        <topology evidence="10">Single-pass type II membrane protein</topology>
    </subcellularLocation>
</comment>
<organism evidence="13 15">
    <name type="scientific">Iodidimonas gelatinilytica</name>
    <dbReference type="NCBI Taxonomy" id="1236966"/>
    <lineage>
        <taxon>Bacteria</taxon>
        <taxon>Pseudomonadati</taxon>
        <taxon>Pseudomonadota</taxon>
        <taxon>Alphaproteobacteria</taxon>
        <taxon>Iodidimonadales</taxon>
        <taxon>Iodidimonadaceae</taxon>
        <taxon>Iodidimonas</taxon>
    </lineage>
</organism>
<keyword evidence="7 11" id="KW-1133">Transmembrane helix</keyword>
<feature type="transmembrane region" description="Helical" evidence="11">
    <location>
        <begin position="21"/>
        <end position="48"/>
    </location>
</feature>
<keyword evidence="6 10" id="KW-0812">Transmembrane</keyword>
<evidence type="ECO:0000256" key="3">
    <source>
        <dbReference type="ARBA" id="ARBA00022475"/>
    </source>
</evidence>
<accession>A0A5A7MT48</accession>
<keyword evidence="15" id="KW-1185">Reference proteome</keyword>
<protein>
    <submittedName>
        <fullName evidence="13">Protein TolR</fullName>
    </submittedName>
</protein>
<keyword evidence="3" id="KW-1003">Cell membrane</keyword>
<dbReference type="PANTHER" id="PTHR30558">
    <property type="entry name" value="EXBD MEMBRANE COMPONENT OF PMF-DRIVEN MACROMOLECULE IMPORT SYSTEM"/>
    <property type="match status" value="1"/>
</dbReference>
<dbReference type="EMBL" id="BKCL01000013">
    <property type="protein sequence ID" value="GEQ99117.1"/>
    <property type="molecule type" value="Genomic_DNA"/>
</dbReference>
<gene>
    <name evidence="13" type="primary">tolR</name>
    <name evidence="12" type="ORF">JCM17844_27540</name>
    <name evidence="13" type="ORF">JCM17845_26340</name>
</gene>
<dbReference type="GO" id="GO:0051301">
    <property type="term" value="P:cell division"/>
    <property type="evidence" value="ECO:0007669"/>
    <property type="project" value="UniProtKB-KW"/>
</dbReference>
<name>A0A5A7N159_9PROT</name>
<evidence type="ECO:0000256" key="11">
    <source>
        <dbReference type="SAM" id="Phobius"/>
    </source>
</evidence>
<evidence type="ECO:0000256" key="4">
    <source>
        <dbReference type="ARBA" id="ARBA00022519"/>
    </source>
</evidence>
<dbReference type="EMBL" id="BKCM01000015">
    <property type="protein sequence ID" value="GER02011.1"/>
    <property type="molecule type" value="Genomic_DNA"/>
</dbReference>
<keyword evidence="4" id="KW-0997">Cell inner membrane</keyword>
<keyword evidence="5" id="KW-0132">Cell division</keyword>
<reference evidence="14 15" key="1">
    <citation type="submission" date="2019-09" db="EMBL/GenBank/DDBJ databases">
        <title>NBRP : Genome information of microbial organism related human and environment.</title>
        <authorList>
            <person name="Hattori M."/>
            <person name="Oshima K."/>
            <person name="Inaba H."/>
            <person name="Suda W."/>
            <person name="Sakamoto M."/>
            <person name="Iino T."/>
            <person name="Kitahara M."/>
            <person name="Oshida Y."/>
            <person name="Iida T."/>
            <person name="Kudo T."/>
            <person name="Itoh T."/>
            <person name="Ohkuma M."/>
        </authorList>
    </citation>
    <scope>NUCLEOTIDE SEQUENCE [LARGE SCALE GENOMIC DNA]</scope>
    <source>
        <strain evidence="12 14">Hi-2</strain>
        <strain evidence="13 15">Mie-1</strain>
    </source>
</reference>
<keyword evidence="9" id="KW-0131">Cell cycle</keyword>
<dbReference type="GO" id="GO:0022857">
    <property type="term" value="F:transmembrane transporter activity"/>
    <property type="evidence" value="ECO:0007669"/>
    <property type="project" value="InterPro"/>
</dbReference>
<comment type="caution">
    <text evidence="13">The sequence shown here is derived from an EMBL/GenBank/DDBJ whole genome shotgun (WGS) entry which is preliminary data.</text>
</comment>
<dbReference type="RefSeq" id="WP_150001319.1">
    <property type="nucleotide sequence ID" value="NZ_BKCL01000013.1"/>
</dbReference>
<evidence type="ECO:0000313" key="15">
    <source>
        <dbReference type="Proteomes" id="UP000325187"/>
    </source>
</evidence>
<evidence type="ECO:0000256" key="9">
    <source>
        <dbReference type="ARBA" id="ARBA00023306"/>
    </source>
</evidence>
<dbReference type="Proteomes" id="UP000325187">
    <property type="component" value="Unassembled WGS sequence"/>
</dbReference>
<dbReference type="Gene3D" id="3.30.420.270">
    <property type="match status" value="1"/>
</dbReference>
<keyword evidence="10" id="KW-0813">Transport</keyword>
<evidence type="ECO:0000256" key="5">
    <source>
        <dbReference type="ARBA" id="ARBA00022618"/>
    </source>
</evidence>
<accession>A0A5A7N159</accession>
<evidence type="ECO:0000256" key="7">
    <source>
        <dbReference type="ARBA" id="ARBA00022989"/>
    </source>
</evidence>
<dbReference type="NCBIfam" id="TIGR02801">
    <property type="entry name" value="tolR"/>
    <property type="match status" value="1"/>
</dbReference>
<dbReference type="Proteomes" id="UP000322084">
    <property type="component" value="Unassembled WGS sequence"/>
</dbReference>
<evidence type="ECO:0000313" key="12">
    <source>
        <dbReference type="EMBL" id="GEQ99117.1"/>
    </source>
</evidence>
<dbReference type="AlphaFoldDB" id="A0A5A7N159"/>
<sequence length="147" mass="16255">MAGMQIQLRGRDRRGVAQYKPLAEINVTPFVDVMLVLLIVFMVTAPLLQVGVPVDLPRADAQKLQQDNTPLTISVDQTGAIFIEDTEIGYEELVPRLAAIAETRDRTETRIYVRGDRGLDYGRIMQVMSAINGAGFTKVALVADRPQ</sequence>
<dbReference type="InterPro" id="IPR003400">
    <property type="entry name" value="ExbD"/>
</dbReference>
<dbReference type="Pfam" id="PF02472">
    <property type="entry name" value="ExbD"/>
    <property type="match status" value="1"/>
</dbReference>